<keyword evidence="3" id="KW-0133">Cell shape</keyword>
<dbReference type="EMBL" id="JAEMHM010000008">
    <property type="protein sequence ID" value="MBJ6725351.1"/>
    <property type="molecule type" value="Genomic_DNA"/>
</dbReference>
<protein>
    <submittedName>
        <fullName evidence="8">GNAT family N-acetyltransferase</fullName>
    </submittedName>
</protein>
<name>A0A8J7J7N6_9BACT</name>
<organism evidence="8 9">
    <name type="scientific">Geomesophilobacter sediminis</name>
    <dbReference type="NCBI Taxonomy" id="2798584"/>
    <lineage>
        <taxon>Bacteria</taxon>
        <taxon>Pseudomonadati</taxon>
        <taxon>Thermodesulfobacteriota</taxon>
        <taxon>Desulfuromonadia</taxon>
        <taxon>Geobacterales</taxon>
        <taxon>Geobacteraceae</taxon>
        <taxon>Geomesophilobacter</taxon>
    </lineage>
</organism>
<comment type="caution">
    <text evidence="8">The sequence shown here is derived from an EMBL/GenBank/DDBJ whole genome shotgun (WGS) entry which is preliminary data.</text>
</comment>
<comment type="similarity">
    <text evidence="1">Belongs to the FemABX family.</text>
</comment>
<dbReference type="RefSeq" id="WP_199384234.1">
    <property type="nucleotide sequence ID" value="NZ_JAEMHM010000008.1"/>
</dbReference>
<evidence type="ECO:0000256" key="6">
    <source>
        <dbReference type="ARBA" id="ARBA00023316"/>
    </source>
</evidence>
<dbReference type="PROSITE" id="PS51191">
    <property type="entry name" value="FEMABX"/>
    <property type="match status" value="1"/>
</dbReference>
<evidence type="ECO:0000313" key="8">
    <source>
        <dbReference type="EMBL" id="MBJ6725351.1"/>
    </source>
</evidence>
<dbReference type="InterPro" id="IPR016181">
    <property type="entry name" value="Acyl_CoA_acyltransferase"/>
</dbReference>
<feature type="domain" description="BioF2-like acetyltransferase" evidence="7">
    <location>
        <begin position="146"/>
        <end position="287"/>
    </location>
</feature>
<evidence type="ECO:0000256" key="4">
    <source>
        <dbReference type="ARBA" id="ARBA00022984"/>
    </source>
</evidence>
<keyword evidence="9" id="KW-1185">Reference proteome</keyword>
<dbReference type="PANTHER" id="PTHR36174:SF1">
    <property type="entry name" value="LIPID II:GLYCINE GLYCYLTRANSFERASE"/>
    <property type="match status" value="1"/>
</dbReference>
<dbReference type="GO" id="GO:0009252">
    <property type="term" value="P:peptidoglycan biosynthetic process"/>
    <property type="evidence" value="ECO:0007669"/>
    <property type="project" value="UniProtKB-KW"/>
</dbReference>
<dbReference type="InterPro" id="IPR038740">
    <property type="entry name" value="BioF2-like_GNAT_dom"/>
</dbReference>
<dbReference type="GO" id="GO:0016755">
    <property type="term" value="F:aminoacyltransferase activity"/>
    <property type="evidence" value="ECO:0007669"/>
    <property type="project" value="InterPro"/>
</dbReference>
<dbReference type="AlphaFoldDB" id="A0A8J7J7N6"/>
<keyword evidence="2" id="KW-0808">Transferase</keyword>
<dbReference type="InterPro" id="IPR050644">
    <property type="entry name" value="PG_Glycine_Bridge_Synth"/>
</dbReference>
<dbReference type="PANTHER" id="PTHR36174">
    <property type="entry name" value="LIPID II:GLYCINE GLYCYLTRANSFERASE"/>
    <property type="match status" value="1"/>
</dbReference>
<evidence type="ECO:0000313" key="9">
    <source>
        <dbReference type="Proteomes" id="UP000636888"/>
    </source>
</evidence>
<accession>A0A8J7J7N6</accession>
<evidence type="ECO:0000256" key="5">
    <source>
        <dbReference type="ARBA" id="ARBA00023315"/>
    </source>
</evidence>
<dbReference type="InterPro" id="IPR003447">
    <property type="entry name" value="FEMABX"/>
</dbReference>
<evidence type="ECO:0000256" key="2">
    <source>
        <dbReference type="ARBA" id="ARBA00022679"/>
    </source>
</evidence>
<dbReference type="SUPFAM" id="SSF55729">
    <property type="entry name" value="Acyl-CoA N-acyltransferases (Nat)"/>
    <property type="match status" value="1"/>
</dbReference>
<proteinExistence type="inferred from homology"/>
<keyword evidence="6" id="KW-0961">Cell wall biogenesis/degradation</keyword>
<evidence type="ECO:0000256" key="3">
    <source>
        <dbReference type="ARBA" id="ARBA00022960"/>
    </source>
</evidence>
<reference evidence="8" key="1">
    <citation type="submission" date="2020-12" db="EMBL/GenBank/DDBJ databases">
        <title>Geomonas sp. Red875, isolated from river sediment.</title>
        <authorList>
            <person name="Xu Z."/>
            <person name="Zhang Z."/>
            <person name="Masuda Y."/>
            <person name="Itoh H."/>
            <person name="Senoo K."/>
        </authorList>
    </citation>
    <scope>NUCLEOTIDE SEQUENCE</scope>
    <source>
        <strain evidence="8">Red875</strain>
    </source>
</reference>
<gene>
    <name evidence="8" type="ORF">JFN93_11575</name>
</gene>
<keyword evidence="5" id="KW-0012">Acyltransferase</keyword>
<dbReference type="GO" id="GO:0008360">
    <property type="term" value="P:regulation of cell shape"/>
    <property type="evidence" value="ECO:0007669"/>
    <property type="project" value="UniProtKB-KW"/>
</dbReference>
<evidence type="ECO:0000256" key="1">
    <source>
        <dbReference type="ARBA" id="ARBA00009943"/>
    </source>
</evidence>
<sequence length="343" mass="38392">MTFEMVDPAEREGWDRAILRLKEPSIFHSAAWAKVLSRSYGYRPRYQVRLEHGEIAGLLPVLEVRSLATGCRGVSLAFSDFCEPIARDAATFDELLGRAVDYGRGAGWRYLELRGGERFLPGVPPFASYVGNRVDLSEGEPALWRRFSGNTRRNIEKAVAQGVVTTRSRSLEAVREFYRLHCLTRKRHGVPPQPLCFFENLHRFLIEPGLGTVVLAAHQGRPVAGGLYLCFGATLLYKFGASTLEDRNLRANNLVMWDAIRWGIENGAGVLSLGRTDCGDEGLRRFKRGWGGTESVISYYRYDLKDGCYREPLPPGGGGRRVLNRLPVALLRCIGAICYRHVG</sequence>
<dbReference type="Gene3D" id="3.40.630.30">
    <property type="match status" value="1"/>
</dbReference>
<dbReference type="GO" id="GO:0071555">
    <property type="term" value="P:cell wall organization"/>
    <property type="evidence" value="ECO:0007669"/>
    <property type="project" value="UniProtKB-KW"/>
</dbReference>
<evidence type="ECO:0000259" key="7">
    <source>
        <dbReference type="Pfam" id="PF13480"/>
    </source>
</evidence>
<keyword evidence="4" id="KW-0573">Peptidoglycan synthesis</keyword>
<dbReference type="Pfam" id="PF13480">
    <property type="entry name" value="Acetyltransf_6"/>
    <property type="match status" value="1"/>
</dbReference>
<dbReference type="Proteomes" id="UP000636888">
    <property type="component" value="Unassembled WGS sequence"/>
</dbReference>